<protein>
    <recommendedName>
        <fullName evidence="11">ATP synthase subunit a</fullName>
    </recommendedName>
</protein>
<evidence type="ECO:0000256" key="9">
    <source>
        <dbReference type="ARBA" id="ARBA00023136"/>
    </source>
</evidence>
<evidence type="ECO:0000256" key="11">
    <source>
        <dbReference type="RuleBase" id="RU004450"/>
    </source>
</evidence>
<dbReference type="Gene3D" id="1.20.120.220">
    <property type="entry name" value="ATP synthase, F0 complex, subunit A"/>
    <property type="match status" value="1"/>
</dbReference>
<dbReference type="PANTHER" id="PTHR11410:SF0">
    <property type="entry name" value="ATP SYNTHASE SUBUNIT A"/>
    <property type="match status" value="1"/>
</dbReference>
<dbReference type="SUPFAM" id="SSF81336">
    <property type="entry name" value="F1F0 ATP synthase subunit A"/>
    <property type="match status" value="1"/>
</dbReference>
<dbReference type="GO" id="GO:0045259">
    <property type="term" value="C:proton-transporting ATP synthase complex"/>
    <property type="evidence" value="ECO:0007669"/>
    <property type="project" value="UniProtKB-KW"/>
</dbReference>
<evidence type="ECO:0000256" key="4">
    <source>
        <dbReference type="ARBA" id="ARBA00022547"/>
    </source>
</evidence>
<dbReference type="GO" id="GO:0005743">
    <property type="term" value="C:mitochondrial inner membrane"/>
    <property type="evidence" value="ECO:0007669"/>
    <property type="project" value="UniProtKB-SubCell"/>
</dbReference>
<keyword evidence="7 12" id="KW-1133">Transmembrane helix</keyword>
<evidence type="ECO:0000256" key="3">
    <source>
        <dbReference type="ARBA" id="ARBA00022448"/>
    </source>
</evidence>
<feature type="transmembrane region" description="Helical" evidence="12">
    <location>
        <begin position="20"/>
        <end position="42"/>
    </location>
</feature>
<keyword evidence="5 12" id="KW-0812">Transmembrane</keyword>
<dbReference type="CDD" id="cd00310">
    <property type="entry name" value="ATP-synt_Fo_a_6"/>
    <property type="match status" value="1"/>
</dbReference>
<evidence type="ECO:0000256" key="1">
    <source>
        <dbReference type="ARBA" id="ARBA00004141"/>
    </source>
</evidence>
<feature type="transmembrane region" description="Helical" evidence="12">
    <location>
        <begin position="165"/>
        <end position="183"/>
    </location>
</feature>
<dbReference type="PROSITE" id="PS00449">
    <property type="entry name" value="ATPASE_A"/>
    <property type="match status" value="1"/>
</dbReference>
<dbReference type="PANTHER" id="PTHR11410">
    <property type="entry name" value="ATP SYNTHASE SUBUNIT A"/>
    <property type="match status" value="1"/>
</dbReference>
<dbReference type="PRINTS" id="PR00123">
    <property type="entry name" value="ATPASEA"/>
</dbReference>
<feature type="transmembrane region" description="Helical" evidence="12">
    <location>
        <begin position="99"/>
        <end position="119"/>
    </location>
</feature>
<keyword evidence="3" id="KW-0813">Transport</keyword>
<dbReference type="GO" id="GO:0046933">
    <property type="term" value="F:proton-transporting ATP synthase activity, rotational mechanism"/>
    <property type="evidence" value="ECO:0007669"/>
    <property type="project" value="TreeGrafter"/>
</dbReference>
<dbReference type="EMBL" id="MT628553">
    <property type="protein sequence ID" value="QLY89761.1"/>
    <property type="molecule type" value="Genomic_DNA"/>
</dbReference>
<proteinExistence type="inferred from homology"/>
<comment type="similarity">
    <text evidence="2">Belongs to the ATPase A chain family.</text>
</comment>
<dbReference type="InterPro" id="IPR000568">
    <property type="entry name" value="ATP_synth_F0_asu"/>
</dbReference>
<keyword evidence="4" id="KW-0138">CF(0)</keyword>
<evidence type="ECO:0000256" key="10">
    <source>
        <dbReference type="ARBA" id="ARBA00023310"/>
    </source>
</evidence>
<comment type="subcellular location">
    <subcellularLocation>
        <location evidence="1">Membrane</location>
        <topology evidence="1">Multi-pass membrane protein</topology>
    </subcellularLocation>
    <subcellularLocation>
        <location evidence="11">Mitochondrion inner membrane</location>
        <topology evidence="11">Multi-pass membrane protein</topology>
    </subcellularLocation>
</comment>
<geneLocation type="mitochondrion" evidence="13"/>
<feature type="transmembrane region" description="Helical" evidence="12">
    <location>
        <begin position="195"/>
        <end position="226"/>
    </location>
</feature>
<gene>
    <name evidence="13" type="primary">ATP6</name>
</gene>
<evidence type="ECO:0000256" key="5">
    <source>
        <dbReference type="ARBA" id="ARBA00022692"/>
    </source>
</evidence>
<keyword evidence="13" id="KW-0496">Mitochondrion</keyword>
<dbReference type="Pfam" id="PF00119">
    <property type="entry name" value="ATP-synt_A"/>
    <property type="match status" value="1"/>
</dbReference>
<dbReference type="AlphaFoldDB" id="A0A7D7AD19"/>
<name>A0A7D7AD19_9ANNE</name>
<evidence type="ECO:0000256" key="8">
    <source>
        <dbReference type="ARBA" id="ARBA00023065"/>
    </source>
</evidence>
<evidence type="ECO:0000256" key="6">
    <source>
        <dbReference type="ARBA" id="ARBA00022781"/>
    </source>
</evidence>
<dbReference type="NCBIfam" id="TIGR01131">
    <property type="entry name" value="ATP_synt_6_or_A"/>
    <property type="match status" value="1"/>
</dbReference>
<evidence type="ECO:0000313" key="13">
    <source>
        <dbReference type="EMBL" id="QLY89761.1"/>
    </source>
</evidence>
<keyword evidence="10" id="KW-0066">ATP synthesis</keyword>
<evidence type="ECO:0000256" key="12">
    <source>
        <dbReference type="SAM" id="Phobius"/>
    </source>
</evidence>
<evidence type="ECO:0000256" key="7">
    <source>
        <dbReference type="ARBA" id="ARBA00022989"/>
    </source>
</evidence>
<organism evidence="13">
    <name type="scientific">Piscicola geometra</name>
    <dbReference type="NCBI Taxonomy" id="60958"/>
    <lineage>
        <taxon>Eukaryota</taxon>
        <taxon>Metazoa</taxon>
        <taxon>Spiralia</taxon>
        <taxon>Lophotrochozoa</taxon>
        <taxon>Annelida</taxon>
        <taxon>Clitellata</taxon>
        <taxon>Hirudinea</taxon>
        <taxon>Hirudinida</taxon>
        <taxon>Oceanobdelliformes</taxon>
        <taxon>Piscicolidae</taxon>
        <taxon>Piscicola</taxon>
    </lineage>
</organism>
<sequence>MLMDIFSSFDIFEFNGLKSISPTIIMTISITMMMYIYSIMWTKKNKIQMMFKAPVSLILKQLNSTMVPNMGGIMSLISTMFIMIIMINMLGLVPMTFSITSHLILTISIGLPMWMMIVSSSAMNNKKEFIAKLLPDGAPMWLNPFLVLIETVSISVRPITLSVRLAANMSAGHIVLSLIGIYASSAMNMSVMSSLLLMSLYIGYIMFEIAICMIQAYIFCLLLSLYSDDHTQ</sequence>
<dbReference type="InterPro" id="IPR035908">
    <property type="entry name" value="F0_ATP_A_sf"/>
</dbReference>
<reference evidence="13" key="1">
    <citation type="submission" date="2020-06" db="EMBL/GenBank/DDBJ databases">
        <title>DNAmark Project.</title>
        <authorList>
            <person name="Leerhoei F."/>
        </authorList>
    </citation>
    <scope>NUCLEOTIDE SEQUENCE</scope>
    <source>
        <strain evidence="13">DM1296</strain>
    </source>
</reference>
<evidence type="ECO:0000256" key="2">
    <source>
        <dbReference type="ARBA" id="ARBA00006810"/>
    </source>
</evidence>
<accession>A0A7D7AD19</accession>
<keyword evidence="6" id="KW-0375">Hydrogen ion transport</keyword>
<keyword evidence="8" id="KW-0406">Ion transport</keyword>
<dbReference type="InterPro" id="IPR023011">
    <property type="entry name" value="ATP_synth_F0_asu_AS"/>
</dbReference>
<dbReference type="InterPro" id="IPR045083">
    <property type="entry name" value="ATP_synth_F0_asu_bact/mt"/>
</dbReference>
<keyword evidence="9 12" id="KW-0472">Membrane</keyword>
<feature type="transmembrane region" description="Helical" evidence="12">
    <location>
        <begin position="70"/>
        <end position="93"/>
    </location>
</feature>